<reference evidence="2" key="1">
    <citation type="submission" date="2022-11" db="EMBL/GenBank/DDBJ databases">
        <authorList>
            <person name="Petersen C."/>
        </authorList>
    </citation>
    <scope>NUCLEOTIDE SEQUENCE</scope>
    <source>
        <strain evidence="2">IBT 26290</strain>
    </source>
</reference>
<feature type="region of interest" description="Disordered" evidence="1">
    <location>
        <begin position="234"/>
        <end position="260"/>
    </location>
</feature>
<dbReference type="EMBL" id="JAPQKN010000001">
    <property type="protein sequence ID" value="KAJ5175540.1"/>
    <property type="molecule type" value="Genomic_DNA"/>
</dbReference>
<reference evidence="2" key="2">
    <citation type="journal article" date="2023" name="IMA Fungus">
        <title>Comparative genomic study of the Penicillium genus elucidates a diverse pangenome and 15 lateral gene transfer events.</title>
        <authorList>
            <person name="Petersen C."/>
            <person name="Sorensen T."/>
            <person name="Nielsen M.R."/>
            <person name="Sondergaard T.E."/>
            <person name="Sorensen J.L."/>
            <person name="Fitzpatrick D.A."/>
            <person name="Frisvad J.C."/>
            <person name="Nielsen K.L."/>
        </authorList>
    </citation>
    <scope>NUCLEOTIDE SEQUENCE</scope>
    <source>
        <strain evidence="2">IBT 26290</strain>
    </source>
</reference>
<dbReference type="AlphaFoldDB" id="A0A9W9IGL1"/>
<organism evidence="2 3">
    <name type="scientific">Penicillium canariense</name>
    <dbReference type="NCBI Taxonomy" id="189055"/>
    <lineage>
        <taxon>Eukaryota</taxon>
        <taxon>Fungi</taxon>
        <taxon>Dikarya</taxon>
        <taxon>Ascomycota</taxon>
        <taxon>Pezizomycotina</taxon>
        <taxon>Eurotiomycetes</taxon>
        <taxon>Eurotiomycetidae</taxon>
        <taxon>Eurotiales</taxon>
        <taxon>Aspergillaceae</taxon>
        <taxon>Penicillium</taxon>
    </lineage>
</organism>
<protein>
    <submittedName>
        <fullName evidence="2">Uncharacterized protein</fullName>
    </submittedName>
</protein>
<sequence length="543" mass="60209">MRYENWDILLFPEGCRVPIQEFKTQCFVTKDIESPYLQNPTIITPNTYYPVQGSYGQIPILTTFVPSLPRDSPFRVSIHSWEKPRPSRFTERLMQPDDVLLYEARVFVDGSCVAGGVFGQRAAWPYVLNIDREGNHDCLRFPPFHAEVLDQRHWNAADTLGRIRVVLAEGFARPNRSPPFERVKDVIVLSFQHAPLHILEYSKIAWPNPGMWSELIPRTAYKFGHHNSFLELKEPENTHGHSPSKSDIRDPVTLSSQSSSSQPIVYNNAWASGRAFPVPMSQWHPHTAQNNPRDPRWGGNQERYQEPFMIEPAIDPFGNEAIWHHRGARSSREDIPMPDYSSSSSSRAISSMTGISYEHSKQPSMTVPMDDDQYNLLIDALTPTKPPAIGTRAPSNTPSTMAAKPSAVPQAPRTSNSHGASRGSALREISQSSTREVSGSSLTPSVSNTPAEKDAAPSKIGASPSGNVKSRKEGSKENSEDSPKKSSPAKGNDLVVIKKVILADPKVGGTQEDVGEDKENTNVVLEKEKEIVDGNESAVNAEL</sequence>
<evidence type="ECO:0000313" key="3">
    <source>
        <dbReference type="Proteomes" id="UP001149163"/>
    </source>
</evidence>
<evidence type="ECO:0000313" key="2">
    <source>
        <dbReference type="EMBL" id="KAJ5175540.1"/>
    </source>
</evidence>
<feature type="compositionally biased region" description="Polar residues" evidence="1">
    <location>
        <begin position="429"/>
        <end position="450"/>
    </location>
</feature>
<keyword evidence="3" id="KW-1185">Reference proteome</keyword>
<feature type="region of interest" description="Disordered" evidence="1">
    <location>
        <begin position="383"/>
        <end position="495"/>
    </location>
</feature>
<feature type="compositionally biased region" description="Basic and acidic residues" evidence="1">
    <location>
        <begin position="470"/>
        <end position="484"/>
    </location>
</feature>
<feature type="compositionally biased region" description="Basic and acidic residues" evidence="1">
    <location>
        <begin position="234"/>
        <end position="250"/>
    </location>
</feature>
<evidence type="ECO:0000256" key="1">
    <source>
        <dbReference type="SAM" id="MobiDB-lite"/>
    </source>
</evidence>
<accession>A0A9W9IGL1</accession>
<dbReference type="OrthoDB" id="5417628at2759"/>
<name>A0A9W9IGL1_9EURO</name>
<comment type="caution">
    <text evidence="2">The sequence shown here is derived from an EMBL/GenBank/DDBJ whole genome shotgun (WGS) entry which is preliminary data.</text>
</comment>
<proteinExistence type="predicted"/>
<gene>
    <name evidence="2" type="ORF">N7482_001417</name>
</gene>
<dbReference type="RefSeq" id="XP_056547148.1">
    <property type="nucleotide sequence ID" value="XM_056683542.1"/>
</dbReference>
<dbReference type="Proteomes" id="UP001149163">
    <property type="component" value="Unassembled WGS sequence"/>
</dbReference>
<dbReference type="GeneID" id="81422718"/>
<feature type="region of interest" description="Disordered" evidence="1">
    <location>
        <begin position="328"/>
        <end position="347"/>
    </location>
</feature>